<reference evidence="2" key="1">
    <citation type="journal article" date="2007" name="PLoS ONE">
        <title>The first genome sequence of an elite grapevine cultivar (Pinot noir Vitis vinifera L.): coping with a highly heterozygous genome.</title>
        <authorList>
            <person name="Velasco R."/>
            <person name="Zharkikh A."/>
            <person name="Troggio M."/>
            <person name="Cartwright D.A."/>
            <person name="Cestaro A."/>
            <person name="Pruss D."/>
            <person name="Pindo M."/>
            <person name="FitzGerald L.M."/>
            <person name="Vezzulli S."/>
            <person name="Reid J."/>
            <person name="Malacarne G."/>
            <person name="Iliev D."/>
            <person name="Coppola G."/>
            <person name="Wardell B."/>
            <person name="Micheletti D."/>
            <person name="Macalma T."/>
            <person name="Facci M."/>
            <person name="Mitchell J.T."/>
            <person name="Perazzolli M."/>
            <person name="Eldredge G."/>
            <person name="Gatto P."/>
            <person name="Oyzerski R."/>
            <person name="Moretto M."/>
            <person name="Gutin N."/>
            <person name="Stefanini M."/>
            <person name="Chen Y."/>
            <person name="Segala C."/>
            <person name="Davenport C."/>
            <person name="Dematte L."/>
            <person name="Mraz A."/>
            <person name="Battilana J."/>
            <person name="Stormo K."/>
            <person name="Costa F."/>
            <person name="Tao Q."/>
            <person name="Si-Ammour A."/>
            <person name="Harkins T."/>
            <person name="Lackey A."/>
            <person name="Perbost C."/>
            <person name="Taillon B."/>
            <person name="Stella A."/>
            <person name="Solovyev V."/>
            <person name="Fawcett J.A."/>
            <person name="Sterck L."/>
            <person name="Vandepoele K."/>
            <person name="Grando S.M."/>
            <person name="Toppo S."/>
            <person name="Moser C."/>
            <person name="Lanchbury J."/>
            <person name="Bogden R."/>
            <person name="Skolnick M."/>
            <person name="Sgaramella V."/>
            <person name="Bhatnagar S.K."/>
            <person name="Fontana P."/>
            <person name="Gutin A."/>
            <person name="Van de Peer Y."/>
            <person name="Salamini F."/>
            <person name="Viola R."/>
        </authorList>
    </citation>
    <scope>NUCLEOTIDE SEQUENCE</scope>
</reference>
<dbReference type="EMBL" id="AM475519">
    <property type="protein sequence ID" value="CAN70698.1"/>
    <property type="molecule type" value="Genomic_DNA"/>
</dbReference>
<evidence type="ECO:0000259" key="1">
    <source>
        <dbReference type="PROSITE" id="PS50878"/>
    </source>
</evidence>
<organism evidence="2">
    <name type="scientific">Vitis vinifera</name>
    <name type="common">Grape</name>
    <dbReference type="NCBI Taxonomy" id="29760"/>
    <lineage>
        <taxon>Eukaryota</taxon>
        <taxon>Viridiplantae</taxon>
        <taxon>Streptophyta</taxon>
        <taxon>Embryophyta</taxon>
        <taxon>Tracheophyta</taxon>
        <taxon>Spermatophyta</taxon>
        <taxon>Magnoliopsida</taxon>
        <taxon>eudicotyledons</taxon>
        <taxon>Gunneridae</taxon>
        <taxon>Pentapetalae</taxon>
        <taxon>rosids</taxon>
        <taxon>Vitales</taxon>
        <taxon>Vitaceae</taxon>
        <taxon>Viteae</taxon>
        <taxon>Vitis</taxon>
    </lineage>
</organism>
<dbReference type="AlphaFoldDB" id="A5BY85"/>
<gene>
    <name evidence="2" type="ORF">VITISV_029728</name>
</gene>
<dbReference type="PANTHER" id="PTHR46890">
    <property type="entry name" value="NON-LTR RETROLELEMENT REVERSE TRANSCRIPTASE-LIKE PROTEIN-RELATED"/>
    <property type="match status" value="1"/>
</dbReference>
<sequence>MDKAPGPDGFTIAMFQDCWDVIKKDLVRVFAEFHKSGIINQSTNASFIVLLPKKSMSKKISDYRPISLITSIYKIIAKVLAGRLRGILHETIHFTQGAFVQGRRILDAILIANEIVDEKKRSGEEGVVFKIDFEKAYDHVSWNFLDHVLEKKGFSPRWRKWMIGCLSSVSFAILVNGNVKEWVKASKESLSRLAELLDCKASGWPILYLGLPLEGNLKACGFWDPMIERISRRLNEWQKAYLSFGGRITLIQSCLTHMPCYFLSLFKIPTSVAAKIERLQKDFLWSGVGEGLFTVKSLFLALSQFSGLPPIFPTKFISNSQVSFKVKSFVWLVVHKKIELQCSPSQFSPIQSMKTKFFEESTNTAFEKDSSKLLAKLLAKVLANRIKKVMGKVILESQNAFVEGRQIWYAVLIANEAVDSRLKDNVGGVLCKLDIEKVYDHVSWSFLLAVLKKMGFGERWIKWIDWCISTVKFSVLINGSPSGFFQSSRGLKQGDPLSPYLFMIAMEVFSSMLRRAISGGYLSGWRVSGRRGEGLQISHLLFEDDTLVFCEESSNQMTYLSWLLIWFEACSGLRINLEKSEMIPWNWRYANEREALWRRVISLKYDEEEGGWRTRDAMGKNGVGLWKAIRKKWGLLDGRLAYHVGNGQRMRFWKDKWCGDGPLCESFSSLFSMSMSKNAWVLEVWNPVGGRDGWIPLFARAFNDWEIDLVERLLQKNHAFKVQREEEDKVIWTALNDGAFSVKSLYSMLERGGSSMFPSERI</sequence>
<accession>A5BY85</accession>
<dbReference type="CDD" id="cd01650">
    <property type="entry name" value="RT_nLTR_like"/>
    <property type="match status" value="2"/>
</dbReference>
<proteinExistence type="predicted"/>
<dbReference type="PROSITE" id="PS50878">
    <property type="entry name" value="RT_POL"/>
    <property type="match status" value="1"/>
</dbReference>
<dbReference type="InterPro" id="IPR000477">
    <property type="entry name" value="RT_dom"/>
</dbReference>
<dbReference type="InterPro" id="IPR043502">
    <property type="entry name" value="DNA/RNA_pol_sf"/>
</dbReference>
<evidence type="ECO:0000313" key="2">
    <source>
        <dbReference type="EMBL" id="CAN70698.1"/>
    </source>
</evidence>
<dbReference type="Pfam" id="PF00078">
    <property type="entry name" value="RVT_1"/>
    <property type="match status" value="2"/>
</dbReference>
<dbReference type="InterPro" id="IPR052343">
    <property type="entry name" value="Retrotransposon-Effector_Assoc"/>
</dbReference>
<feature type="domain" description="Reverse transcriptase" evidence="1">
    <location>
        <begin position="32"/>
        <end position="602"/>
    </location>
</feature>
<dbReference type="PANTHER" id="PTHR46890:SF1">
    <property type="entry name" value="REVERSE TRANSCRIPTASE DOMAIN-CONTAINING PROTEIN"/>
    <property type="match status" value="1"/>
</dbReference>
<dbReference type="SUPFAM" id="SSF56672">
    <property type="entry name" value="DNA/RNA polymerases"/>
    <property type="match status" value="2"/>
</dbReference>
<protein>
    <recommendedName>
        <fullName evidence="1">Reverse transcriptase domain-containing protein</fullName>
    </recommendedName>
</protein>
<name>A5BY85_VITVI</name>